<evidence type="ECO:0008006" key="3">
    <source>
        <dbReference type="Google" id="ProtNLM"/>
    </source>
</evidence>
<evidence type="ECO:0000313" key="2">
    <source>
        <dbReference type="Proteomes" id="UP000548673"/>
    </source>
</evidence>
<dbReference type="RefSeq" id="WP_029590243.1">
    <property type="nucleotide sequence ID" value="NZ_CAWNSY010000100.1"/>
</dbReference>
<dbReference type="GeneID" id="56733513"/>
<gene>
    <name evidence="1" type="ORF">HRR37_20660</name>
</gene>
<organism evidence="1 2">
    <name type="scientific">Cronobacter sakazakii</name>
    <name type="common">Enterobacter sakazakii</name>
    <dbReference type="NCBI Taxonomy" id="28141"/>
    <lineage>
        <taxon>Bacteria</taxon>
        <taxon>Pseudomonadati</taxon>
        <taxon>Pseudomonadota</taxon>
        <taxon>Gammaproteobacteria</taxon>
        <taxon>Enterobacterales</taxon>
        <taxon>Enterobacteriaceae</taxon>
        <taxon>Cronobacter</taxon>
    </lineage>
</organism>
<dbReference type="EMBL" id="JABTXY010000028">
    <property type="protein sequence ID" value="NYV44715.1"/>
    <property type="molecule type" value="Genomic_DNA"/>
</dbReference>
<proteinExistence type="predicted"/>
<dbReference type="Proteomes" id="UP000548673">
    <property type="component" value="Unassembled WGS sequence"/>
</dbReference>
<comment type="caution">
    <text evidence="1">The sequence shown here is derived from an EMBL/GenBank/DDBJ whole genome shotgun (WGS) entry which is preliminary data.</text>
</comment>
<sequence length="112" mass="12445">MKTRLALAVLLLSHSISADTRIYECEMSVAETKKDTLTNVVKAPYGAMVVDSGEQFYIVRDDRVLSSPYLTRRDNKLTGVGEDKLVYNKSGDSYGVHAKDASYLFDDCKEVG</sequence>
<reference evidence="1 2" key="1">
    <citation type="submission" date="2020-05" db="EMBL/GenBank/DDBJ databases">
        <title>The draft genome of Cronobacter sakazakii strain 145005.</title>
        <authorList>
            <person name="Yang J."/>
            <person name="Liu L."/>
            <person name="Feng Y."/>
            <person name="Zong Z."/>
        </authorList>
    </citation>
    <scope>NUCLEOTIDE SEQUENCE [LARGE SCALE GENOMIC DNA]</scope>
    <source>
        <strain evidence="1 2">145005</strain>
    </source>
</reference>
<protein>
    <recommendedName>
        <fullName evidence="3">C-type lysozyme inhibitor domain-containing protein</fullName>
    </recommendedName>
</protein>
<dbReference type="AlphaFoldDB" id="A0A6A1TBM4"/>
<name>A0A6A1TBM4_CROSK</name>
<accession>A0A6A1TBM4</accession>
<evidence type="ECO:0000313" key="1">
    <source>
        <dbReference type="EMBL" id="NYV44715.1"/>
    </source>
</evidence>